<keyword evidence="3" id="KW-0347">Helicase</keyword>
<evidence type="ECO:0000256" key="5">
    <source>
        <dbReference type="SAM" id="MobiDB-lite"/>
    </source>
</evidence>
<proteinExistence type="predicted"/>
<feature type="transmembrane region" description="Helical" evidence="6">
    <location>
        <begin position="123"/>
        <end position="147"/>
    </location>
</feature>
<dbReference type="AlphaFoldDB" id="A0A133UWA0"/>
<gene>
    <name evidence="8" type="ORF">AKJ40_04745</name>
</gene>
<comment type="caution">
    <text evidence="8">The sequence shown here is derived from an EMBL/GenBank/DDBJ whole genome shotgun (WGS) entry which is preliminary data.</text>
</comment>
<feature type="domain" description="Helicase C-terminal" evidence="7">
    <location>
        <begin position="47"/>
        <end position="157"/>
    </location>
</feature>
<evidence type="ECO:0000256" key="2">
    <source>
        <dbReference type="ARBA" id="ARBA00022801"/>
    </source>
</evidence>
<dbReference type="EMBL" id="LHXU01000109">
    <property type="protein sequence ID" value="KXA98469.1"/>
    <property type="molecule type" value="Genomic_DNA"/>
</dbReference>
<keyword evidence="4" id="KW-0067">ATP-binding</keyword>
<dbReference type="InterPro" id="IPR027417">
    <property type="entry name" value="P-loop_NTPase"/>
</dbReference>
<keyword evidence="9" id="KW-1185">Reference proteome</keyword>
<evidence type="ECO:0000256" key="4">
    <source>
        <dbReference type="ARBA" id="ARBA00022840"/>
    </source>
</evidence>
<keyword evidence="6" id="KW-1133">Transmembrane helix</keyword>
<keyword evidence="6" id="KW-0472">Membrane</keyword>
<sequence>MQEFHEKNSTAERKGEDTKASSLILKRNETKRLKKETERNSGSPNPKLEKVHGILQKHFRKRPKGRAMVFAEYRDTVESLTEKLNEYPNLRAEKFIGQAGSEGMTQKEQKEILERFDQGEFDILVSTSIVSHFGLSVVILPVGYLFIEAPLSRVIAT</sequence>
<feature type="compositionally biased region" description="Basic and acidic residues" evidence="5">
    <location>
        <begin position="1"/>
        <end position="19"/>
    </location>
</feature>
<organism evidence="8 9">
    <name type="scientific">candidate division MSBL1 archaeon SCGC-AAA259M10</name>
    <dbReference type="NCBI Taxonomy" id="1698270"/>
    <lineage>
        <taxon>Archaea</taxon>
        <taxon>Methanobacteriati</taxon>
        <taxon>Methanobacteriota</taxon>
        <taxon>candidate division MSBL1</taxon>
    </lineage>
</organism>
<dbReference type="Proteomes" id="UP000070341">
    <property type="component" value="Unassembled WGS sequence"/>
</dbReference>
<evidence type="ECO:0000313" key="9">
    <source>
        <dbReference type="Proteomes" id="UP000070341"/>
    </source>
</evidence>
<evidence type="ECO:0000259" key="7">
    <source>
        <dbReference type="PROSITE" id="PS51194"/>
    </source>
</evidence>
<accession>A0A133UWA0</accession>
<reference evidence="8 9" key="1">
    <citation type="journal article" date="2016" name="Sci. Rep.">
        <title>Metabolic traits of an uncultured archaeal lineage -MSBL1- from brine pools of the Red Sea.</title>
        <authorList>
            <person name="Mwirichia R."/>
            <person name="Alam I."/>
            <person name="Rashid M."/>
            <person name="Vinu M."/>
            <person name="Ba-Alawi W."/>
            <person name="Anthony Kamau A."/>
            <person name="Kamanda Ngugi D."/>
            <person name="Goker M."/>
            <person name="Klenk H.P."/>
            <person name="Bajic V."/>
            <person name="Stingl U."/>
        </authorList>
    </citation>
    <scope>NUCLEOTIDE SEQUENCE [LARGE SCALE GENOMIC DNA]</scope>
    <source>
        <strain evidence="8">SCGC-AAA259M10</strain>
    </source>
</reference>
<dbReference type="GO" id="GO:0005524">
    <property type="term" value="F:ATP binding"/>
    <property type="evidence" value="ECO:0007669"/>
    <property type="project" value="UniProtKB-KW"/>
</dbReference>
<dbReference type="GO" id="GO:0004386">
    <property type="term" value="F:helicase activity"/>
    <property type="evidence" value="ECO:0007669"/>
    <property type="project" value="UniProtKB-KW"/>
</dbReference>
<feature type="compositionally biased region" description="Basic and acidic residues" evidence="5">
    <location>
        <begin position="26"/>
        <end position="39"/>
    </location>
</feature>
<keyword evidence="2" id="KW-0378">Hydrolase</keyword>
<evidence type="ECO:0000313" key="8">
    <source>
        <dbReference type="EMBL" id="KXA98469.1"/>
    </source>
</evidence>
<name>A0A133UWA0_9EURY</name>
<keyword evidence="1" id="KW-0547">Nucleotide-binding</keyword>
<dbReference type="PANTHER" id="PTHR14025:SF20">
    <property type="entry name" value="FANCONI ANEMIA GROUP M PROTEIN"/>
    <property type="match status" value="1"/>
</dbReference>
<dbReference type="InterPro" id="IPR001650">
    <property type="entry name" value="Helicase_C-like"/>
</dbReference>
<dbReference type="PANTHER" id="PTHR14025">
    <property type="entry name" value="FANCONI ANEMIA GROUP M FANCM FAMILY MEMBER"/>
    <property type="match status" value="1"/>
</dbReference>
<evidence type="ECO:0000256" key="1">
    <source>
        <dbReference type="ARBA" id="ARBA00022741"/>
    </source>
</evidence>
<dbReference type="GO" id="GO:0016787">
    <property type="term" value="F:hydrolase activity"/>
    <property type="evidence" value="ECO:0007669"/>
    <property type="project" value="UniProtKB-KW"/>
</dbReference>
<keyword evidence="6" id="KW-0812">Transmembrane</keyword>
<dbReference type="SUPFAM" id="SSF52540">
    <property type="entry name" value="P-loop containing nucleoside triphosphate hydrolases"/>
    <property type="match status" value="1"/>
</dbReference>
<dbReference type="Gene3D" id="3.40.50.300">
    <property type="entry name" value="P-loop containing nucleotide triphosphate hydrolases"/>
    <property type="match status" value="1"/>
</dbReference>
<feature type="region of interest" description="Disordered" evidence="5">
    <location>
        <begin position="1"/>
        <end position="60"/>
    </location>
</feature>
<protein>
    <recommendedName>
        <fullName evidence="7">Helicase C-terminal domain-containing protein</fullName>
    </recommendedName>
</protein>
<dbReference type="PROSITE" id="PS51194">
    <property type="entry name" value="HELICASE_CTER"/>
    <property type="match status" value="1"/>
</dbReference>
<evidence type="ECO:0000256" key="6">
    <source>
        <dbReference type="SAM" id="Phobius"/>
    </source>
</evidence>
<dbReference type="Pfam" id="PF00271">
    <property type="entry name" value="Helicase_C"/>
    <property type="match status" value="1"/>
</dbReference>
<evidence type="ECO:0000256" key="3">
    <source>
        <dbReference type="ARBA" id="ARBA00022806"/>
    </source>
</evidence>